<feature type="domain" description="HTH cro/C1-type" evidence="2">
    <location>
        <begin position="4"/>
        <end position="58"/>
    </location>
</feature>
<name>A0ABW1UPS1_9LACO</name>
<sequence>MNRIKEARERKLISQQQLAKQLGVSQQAVSYYEKSKRIPDDDTWDKMEKILDVPAQYLKAETNDPEGWDLWFDATGYNKERIIAEINRLIKSHRILESDSLQTKIGKAVTFLDGRGGTDYNAVMTTRKSIYELLDKIKSDYYIDPIKNTKAHPKDGKLSSMVQTEKDSNGSLFYDDMNKEVYFKISEILQKALNELATLANGISNKNNY</sequence>
<evidence type="ECO:0000313" key="3">
    <source>
        <dbReference type="EMBL" id="MFC6314774.1"/>
    </source>
</evidence>
<dbReference type="InterPro" id="IPR010982">
    <property type="entry name" value="Lambda_DNA-bd_dom_sf"/>
</dbReference>
<reference evidence="4" key="1">
    <citation type="journal article" date="2019" name="Int. J. Syst. Evol. Microbiol.">
        <title>The Global Catalogue of Microorganisms (GCM) 10K type strain sequencing project: providing services to taxonomists for standard genome sequencing and annotation.</title>
        <authorList>
            <consortium name="The Broad Institute Genomics Platform"/>
            <consortium name="The Broad Institute Genome Sequencing Center for Infectious Disease"/>
            <person name="Wu L."/>
            <person name="Ma J."/>
        </authorList>
    </citation>
    <scope>NUCLEOTIDE SEQUENCE [LARGE SCALE GENOMIC DNA]</scope>
    <source>
        <strain evidence="4">CCM 8897</strain>
    </source>
</reference>
<organism evidence="3 4">
    <name type="scientific">Lapidilactobacillus achengensis</name>
    <dbReference type="NCBI Taxonomy" id="2486000"/>
    <lineage>
        <taxon>Bacteria</taxon>
        <taxon>Bacillati</taxon>
        <taxon>Bacillota</taxon>
        <taxon>Bacilli</taxon>
        <taxon>Lactobacillales</taxon>
        <taxon>Lactobacillaceae</taxon>
        <taxon>Lapidilactobacillus</taxon>
    </lineage>
</organism>
<dbReference type="Gene3D" id="1.10.260.40">
    <property type="entry name" value="lambda repressor-like DNA-binding domains"/>
    <property type="match status" value="1"/>
</dbReference>
<dbReference type="CDD" id="cd00093">
    <property type="entry name" value="HTH_XRE"/>
    <property type="match status" value="1"/>
</dbReference>
<keyword evidence="4" id="KW-1185">Reference proteome</keyword>
<gene>
    <name evidence="3" type="ORF">ACFQHW_04225</name>
</gene>
<dbReference type="Proteomes" id="UP001596310">
    <property type="component" value="Unassembled WGS sequence"/>
</dbReference>
<dbReference type="RefSeq" id="WP_125601598.1">
    <property type="nucleotide sequence ID" value="NZ_JBHSSM010000014.1"/>
</dbReference>
<accession>A0ABW1UPS1</accession>
<dbReference type="PANTHER" id="PTHR46558">
    <property type="entry name" value="TRACRIPTIONAL REGULATORY PROTEIN-RELATED-RELATED"/>
    <property type="match status" value="1"/>
</dbReference>
<dbReference type="EMBL" id="JBHSSM010000014">
    <property type="protein sequence ID" value="MFC6314774.1"/>
    <property type="molecule type" value="Genomic_DNA"/>
</dbReference>
<dbReference type="PROSITE" id="PS50943">
    <property type="entry name" value="HTH_CROC1"/>
    <property type="match status" value="1"/>
</dbReference>
<dbReference type="PANTHER" id="PTHR46558:SF11">
    <property type="entry name" value="HTH-TYPE TRANSCRIPTIONAL REGULATOR XRE"/>
    <property type="match status" value="1"/>
</dbReference>
<dbReference type="SUPFAM" id="SSF47413">
    <property type="entry name" value="lambda repressor-like DNA-binding domains"/>
    <property type="match status" value="1"/>
</dbReference>
<dbReference type="SMART" id="SM00530">
    <property type="entry name" value="HTH_XRE"/>
    <property type="match status" value="1"/>
</dbReference>
<evidence type="ECO:0000256" key="1">
    <source>
        <dbReference type="ARBA" id="ARBA00023125"/>
    </source>
</evidence>
<evidence type="ECO:0000313" key="4">
    <source>
        <dbReference type="Proteomes" id="UP001596310"/>
    </source>
</evidence>
<dbReference type="InterPro" id="IPR001387">
    <property type="entry name" value="Cro/C1-type_HTH"/>
</dbReference>
<proteinExistence type="predicted"/>
<comment type="caution">
    <text evidence="3">The sequence shown here is derived from an EMBL/GenBank/DDBJ whole genome shotgun (WGS) entry which is preliminary data.</text>
</comment>
<evidence type="ECO:0000259" key="2">
    <source>
        <dbReference type="PROSITE" id="PS50943"/>
    </source>
</evidence>
<keyword evidence="1" id="KW-0238">DNA-binding</keyword>
<dbReference type="Pfam" id="PF01381">
    <property type="entry name" value="HTH_3"/>
    <property type="match status" value="1"/>
</dbReference>
<protein>
    <submittedName>
        <fullName evidence="3">Helix-turn-helix transcriptional regulator</fullName>
    </submittedName>
</protein>